<keyword evidence="10" id="KW-0482">Metalloprotease</keyword>
<comment type="cofactor">
    <cofactor evidence="1">
        <name>Zn(2+)</name>
        <dbReference type="ChEBI" id="CHEBI:29105"/>
    </cofactor>
</comment>
<dbReference type="InterPro" id="IPR000642">
    <property type="entry name" value="Peptidase_M41"/>
</dbReference>
<keyword evidence="15" id="KW-1185">Reference proteome</keyword>
<comment type="similarity">
    <text evidence="2">In the C-terminal section; belongs to the peptidase M41 family.</text>
</comment>
<evidence type="ECO:0000259" key="13">
    <source>
        <dbReference type="Pfam" id="PF17862"/>
    </source>
</evidence>
<dbReference type="PANTHER" id="PTHR43655:SF2">
    <property type="entry name" value="AFG3 LIKE MATRIX AAA PEPTIDASE SUBUNIT 2, ISOFORM A"/>
    <property type="match status" value="1"/>
</dbReference>
<dbReference type="InterPro" id="IPR041569">
    <property type="entry name" value="AAA_lid_3"/>
</dbReference>
<keyword evidence="9" id="KW-0067">ATP-binding</keyword>
<dbReference type="InterPro" id="IPR003959">
    <property type="entry name" value="ATPase_AAA_core"/>
</dbReference>
<evidence type="ECO:0000259" key="11">
    <source>
        <dbReference type="Pfam" id="PF00004"/>
    </source>
</evidence>
<dbReference type="InterPro" id="IPR037219">
    <property type="entry name" value="Peptidase_M41-like"/>
</dbReference>
<dbReference type="AlphaFoldDB" id="A0A8J5KT01"/>
<evidence type="ECO:0000256" key="7">
    <source>
        <dbReference type="ARBA" id="ARBA00022801"/>
    </source>
</evidence>
<feature type="domain" description="Peptidase M41" evidence="12">
    <location>
        <begin position="93"/>
        <end position="154"/>
    </location>
</feature>
<dbReference type="PANTHER" id="PTHR43655">
    <property type="entry name" value="ATP-DEPENDENT PROTEASE"/>
    <property type="match status" value="1"/>
</dbReference>
<feature type="domain" description="AAA ATPase AAA+ lid" evidence="13">
    <location>
        <begin position="46"/>
        <end position="81"/>
    </location>
</feature>
<evidence type="ECO:0000313" key="14">
    <source>
        <dbReference type="EMBL" id="KAG6493952.1"/>
    </source>
</evidence>
<dbReference type="SUPFAM" id="SSF140990">
    <property type="entry name" value="FtsH protease domain-like"/>
    <property type="match status" value="1"/>
</dbReference>
<dbReference type="EMBL" id="JACMSC010000013">
    <property type="protein sequence ID" value="KAG6493952.1"/>
    <property type="molecule type" value="Genomic_DNA"/>
</dbReference>
<dbReference type="GO" id="GO:0004176">
    <property type="term" value="F:ATP-dependent peptidase activity"/>
    <property type="evidence" value="ECO:0007669"/>
    <property type="project" value="InterPro"/>
</dbReference>
<reference evidence="14 15" key="1">
    <citation type="submission" date="2020-08" db="EMBL/GenBank/DDBJ databases">
        <title>Plant Genome Project.</title>
        <authorList>
            <person name="Zhang R.-G."/>
        </authorList>
    </citation>
    <scope>NUCLEOTIDE SEQUENCE [LARGE SCALE GENOMIC DNA]</scope>
    <source>
        <tissue evidence="14">Rhizome</tissue>
    </source>
</reference>
<gene>
    <name evidence="14" type="ORF">ZIOFF_048958</name>
</gene>
<keyword evidence="8" id="KW-0862">Zinc</keyword>
<keyword evidence="4" id="KW-0645">Protease</keyword>
<evidence type="ECO:0000256" key="5">
    <source>
        <dbReference type="ARBA" id="ARBA00022723"/>
    </source>
</evidence>
<dbReference type="GO" id="GO:0009535">
    <property type="term" value="C:chloroplast thylakoid membrane"/>
    <property type="evidence" value="ECO:0007669"/>
    <property type="project" value="TreeGrafter"/>
</dbReference>
<accession>A0A8J5KT01</accession>
<evidence type="ECO:0000259" key="12">
    <source>
        <dbReference type="Pfam" id="PF01434"/>
    </source>
</evidence>
<protein>
    <submittedName>
        <fullName evidence="14">Uncharacterized protein</fullName>
    </submittedName>
</protein>
<dbReference type="Pfam" id="PF01434">
    <property type="entry name" value="Peptidase_M41"/>
    <property type="match status" value="1"/>
</dbReference>
<dbReference type="GO" id="GO:0034982">
    <property type="term" value="P:mitochondrial protein processing"/>
    <property type="evidence" value="ECO:0007669"/>
    <property type="project" value="TreeGrafter"/>
</dbReference>
<dbReference type="Gene3D" id="3.40.50.300">
    <property type="entry name" value="P-loop containing nucleotide triphosphate hydrolases"/>
    <property type="match status" value="1"/>
</dbReference>
<evidence type="ECO:0000256" key="1">
    <source>
        <dbReference type="ARBA" id="ARBA00001947"/>
    </source>
</evidence>
<keyword evidence="5" id="KW-0479">Metal-binding</keyword>
<comment type="similarity">
    <text evidence="3">In the N-terminal section; belongs to the AAA ATPase family.</text>
</comment>
<keyword evidence="7" id="KW-0378">Hydrolase</keyword>
<keyword evidence="6" id="KW-0547">Nucleotide-binding</keyword>
<evidence type="ECO:0000256" key="8">
    <source>
        <dbReference type="ARBA" id="ARBA00022833"/>
    </source>
</evidence>
<dbReference type="Pfam" id="PF17862">
    <property type="entry name" value="AAA_lid_3"/>
    <property type="match status" value="1"/>
</dbReference>
<dbReference type="GO" id="GO:0005745">
    <property type="term" value="C:m-AAA complex"/>
    <property type="evidence" value="ECO:0007669"/>
    <property type="project" value="TreeGrafter"/>
</dbReference>
<dbReference type="Proteomes" id="UP000734854">
    <property type="component" value="Unassembled WGS sequence"/>
</dbReference>
<evidence type="ECO:0000256" key="10">
    <source>
        <dbReference type="ARBA" id="ARBA00023049"/>
    </source>
</evidence>
<dbReference type="FunFam" id="1.10.8.60:FF:000019">
    <property type="entry name" value="AFG3-like AAA ATPase 2"/>
    <property type="match status" value="1"/>
</dbReference>
<dbReference type="GO" id="GO:0004222">
    <property type="term" value="F:metalloendopeptidase activity"/>
    <property type="evidence" value="ECO:0007669"/>
    <property type="project" value="InterPro"/>
</dbReference>
<name>A0A8J5KT01_ZINOF</name>
<dbReference type="Gene3D" id="1.20.58.760">
    <property type="entry name" value="Peptidase M41"/>
    <property type="match status" value="1"/>
</dbReference>
<evidence type="ECO:0000256" key="2">
    <source>
        <dbReference type="ARBA" id="ARBA00010044"/>
    </source>
</evidence>
<evidence type="ECO:0000256" key="9">
    <source>
        <dbReference type="ARBA" id="ARBA00022840"/>
    </source>
</evidence>
<evidence type="ECO:0000313" key="15">
    <source>
        <dbReference type="Proteomes" id="UP000734854"/>
    </source>
</evidence>
<dbReference type="GO" id="GO:0016887">
    <property type="term" value="F:ATP hydrolysis activity"/>
    <property type="evidence" value="ECO:0007669"/>
    <property type="project" value="InterPro"/>
</dbReference>
<dbReference type="SUPFAM" id="SSF52540">
    <property type="entry name" value="P-loop containing nucleoside triphosphate hydrolases"/>
    <property type="match status" value="1"/>
</dbReference>
<dbReference type="InterPro" id="IPR050928">
    <property type="entry name" value="ATP-dep_Zn_Metalloprotease"/>
</dbReference>
<comment type="caution">
    <text evidence="14">The sequence shown here is derived from an EMBL/GenBank/DDBJ whole genome shotgun (WGS) entry which is preliminary data.</text>
</comment>
<evidence type="ECO:0000256" key="6">
    <source>
        <dbReference type="ARBA" id="ARBA00022741"/>
    </source>
</evidence>
<dbReference type="GO" id="GO:0005524">
    <property type="term" value="F:ATP binding"/>
    <property type="evidence" value="ECO:0007669"/>
    <property type="project" value="UniProtKB-KW"/>
</dbReference>
<sequence>MDGFGTTSGVVVLASTNRLDILDKALLKPGRFDHQIALDKPGIKGSLTPGFTGADIANVCNEAALIAARSEGTKVTMQHFDAAIDRIIGGLEMTFGLTTIARLLLGKISTGAQNDLEKMTKMTYARVAVYGFSDKVGLLSFPQRNALQQEDMEAYAKTVELIKEHKD</sequence>
<organism evidence="14 15">
    <name type="scientific">Zingiber officinale</name>
    <name type="common">Ginger</name>
    <name type="synonym">Amomum zingiber</name>
    <dbReference type="NCBI Taxonomy" id="94328"/>
    <lineage>
        <taxon>Eukaryota</taxon>
        <taxon>Viridiplantae</taxon>
        <taxon>Streptophyta</taxon>
        <taxon>Embryophyta</taxon>
        <taxon>Tracheophyta</taxon>
        <taxon>Spermatophyta</taxon>
        <taxon>Magnoliopsida</taxon>
        <taxon>Liliopsida</taxon>
        <taxon>Zingiberales</taxon>
        <taxon>Zingiberaceae</taxon>
        <taxon>Zingiber</taxon>
    </lineage>
</organism>
<proteinExistence type="inferred from homology"/>
<dbReference type="Pfam" id="PF00004">
    <property type="entry name" value="AAA"/>
    <property type="match status" value="1"/>
</dbReference>
<evidence type="ECO:0000256" key="3">
    <source>
        <dbReference type="ARBA" id="ARBA00010550"/>
    </source>
</evidence>
<feature type="domain" description="ATPase AAA-type core" evidence="11">
    <location>
        <begin position="1"/>
        <end position="38"/>
    </location>
</feature>
<evidence type="ECO:0000256" key="4">
    <source>
        <dbReference type="ARBA" id="ARBA00022670"/>
    </source>
</evidence>
<dbReference type="GO" id="GO:0046872">
    <property type="term" value="F:metal ion binding"/>
    <property type="evidence" value="ECO:0007669"/>
    <property type="project" value="UniProtKB-KW"/>
</dbReference>
<dbReference type="InterPro" id="IPR027417">
    <property type="entry name" value="P-loop_NTPase"/>
</dbReference>